<dbReference type="GO" id="GO:0005524">
    <property type="term" value="F:ATP binding"/>
    <property type="evidence" value="ECO:0007669"/>
    <property type="project" value="UniProtKB-UniRule"/>
</dbReference>
<dbReference type="InterPro" id="IPR027417">
    <property type="entry name" value="P-loop_NTPase"/>
</dbReference>
<feature type="binding site" evidence="7">
    <location>
        <begin position="15"/>
        <end position="20"/>
    </location>
    <ligand>
        <name>ATP</name>
        <dbReference type="ChEBI" id="CHEBI:30616"/>
    </ligand>
</feature>
<comment type="subcellular location">
    <subcellularLocation>
        <location evidence="7">Cytoplasm</location>
    </subcellularLocation>
</comment>
<sequence>MIPAPERIVLVGLSGAGKSTVGPLVCAQLDAAGEHDWGFVDLDAEIEAKAGRTIPEIFARQGEAAFRKLERAVSREVAASGRIVVATGGGWIELKDAVAEMLHRSIAVYLQVSPEVAAARISAQGGGRPLVGGPNPLEKLRELLARRERLYLQSQHTVSVDSMSPDEVASYIVALATGRTRN</sequence>
<accession>A0AA49K134</accession>
<dbReference type="GO" id="GO:0000287">
    <property type="term" value="F:magnesium ion binding"/>
    <property type="evidence" value="ECO:0007669"/>
    <property type="project" value="UniProtKB-UniRule"/>
</dbReference>
<dbReference type="GO" id="GO:0009073">
    <property type="term" value="P:aromatic amino acid family biosynthetic process"/>
    <property type="evidence" value="ECO:0007669"/>
    <property type="project" value="UniProtKB-KW"/>
</dbReference>
<evidence type="ECO:0000256" key="2">
    <source>
        <dbReference type="ARBA" id="ARBA00022679"/>
    </source>
</evidence>
<feature type="binding site" evidence="7">
    <location>
        <position position="43"/>
    </location>
    <ligand>
        <name>substrate</name>
    </ligand>
</feature>
<evidence type="ECO:0000256" key="5">
    <source>
        <dbReference type="ARBA" id="ARBA00022840"/>
    </source>
</evidence>
<feature type="binding site" evidence="7">
    <location>
        <position position="89"/>
    </location>
    <ligand>
        <name>substrate</name>
    </ligand>
</feature>
<feature type="binding site" evidence="7">
    <location>
        <position position="67"/>
    </location>
    <ligand>
        <name>substrate</name>
    </ligand>
</feature>
<dbReference type="Proteomes" id="UP001229955">
    <property type="component" value="Chromosome"/>
</dbReference>
<evidence type="ECO:0000256" key="3">
    <source>
        <dbReference type="ARBA" id="ARBA00022741"/>
    </source>
</evidence>
<evidence type="ECO:0000256" key="1">
    <source>
        <dbReference type="ARBA" id="ARBA00022605"/>
    </source>
</evidence>
<comment type="function">
    <text evidence="7">Catalyzes the specific phosphorylation of the 3-hydroxyl group of shikimic acid using ATP as a cosubstrate.</text>
</comment>
<dbReference type="CDD" id="cd00464">
    <property type="entry name" value="SK"/>
    <property type="match status" value="1"/>
</dbReference>
<evidence type="ECO:0000256" key="4">
    <source>
        <dbReference type="ARBA" id="ARBA00022777"/>
    </source>
</evidence>
<dbReference type="KEGG" id="pspc:Strain318_002347"/>
<name>A0AA49K134_9BACT</name>
<dbReference type="AlphaFoldDB" id="A0AA49K134"/>
<comment type="catalytic activity">
    <reaction evidence="7">
        <text>shikimate + ATP = 3-phosphoshikimate + ADP + H(+)</text>
        <dbReference type="Rhea" id="RHEA:13121"/>
        <dbReference type="ChEBI" id="CHEBI:15378"/>
        <dbReference type="ChEBI" id="CHEBI:30616"/>
        <dbReference type="ChEBI" id="CHEBI:36208"/>
        <dbReference type="ChEBI" id="CHEBI:145989"/>
        <dbReference type="ChEBI" id="CHEBI:456216"/>
        <dbReference type="EC" id="2.7.1.71"/>
    </reaction>
</comment>
<keyword evidence="4 7" id="KW-0418">Kinase</keyword>
<feature type="binding site" evidence="7">
    <location>
        <position position="128"/>
    </location>
    <ligand>
        <name>ATP</name>
        <dbReference type="ChEBI" id="CHEBI:30616"/>
    </ligand>
</feature>
<dbReference type="HAMAP" id="MF_00109">
    <property type="entry name" value="Shikimate_kinase"/>
    <property type="match status" value="1"/>
</dbReference>
<evidence type="ECO:0000313" key="10">
    <source>
        <dbReference type="Proteomes" id="UP001229955"/>
    </source>
</evidence>
<dbReference type="PANTHER" id="PTHR21087">
    <property type="entry name" value="SHIKIMATE KINASE"/>
    <property type="match status" value="1"/>
</dbReference>
<dbReference type="PRINTS" id="PR01100">
    <property type="entry name" value="SHIKIMTKNASE"/>
</dbReference>
<keyword evidence="1 7" id="KW-0028">Amino-acid biosynthesis</keyword>
<evidence type="ECO:0000313" key="9">
    <source>
        <dbReference type="EMBL" id="WKW15940.1"/>
    </source>
</evidence>
<comment type="cofactor">
    <cofactor evidence="7">
        <name>Mg(2+)</name>
        <dbReference type="ChEBI" id="CHEBI:18420"/>
    </cofactor>
    <text evidence="7">Binds 1 Mg(2+) ion per subunit.</text>
</comment>
<dbReference type="InterPro" id="IPR031322">
    <property type="entry name" value="Shikimate/glucono_kinase"/>
</dbReference>
<dbReference type="PANTHER" id="PTHR21087:SF16">
    <property type="entry name" value="SHIKIMATE KINASE 1, CHLOROPLASTIC"/>
    <property type="match status" value="1"/>
</dbReference>
<evidence type="ECO:0000313" key="8">
    <source>
        <dbReference type="EMBL" id="WKW13034.1"/>
    </source>
</evidence>
<keyword evidence="5 7" id="KW-0067">ATP-binding</keyword>
<keyword evidence="2 7" id="KW-0808">Transferase</keyword>
<dbReference type="GO" id="GO:0009423">
    <property type="term" value="P:chorismate biosynthetic process"/>
    <property type="evidence" value="ECO:0007669"/>
    <property type="project" value="UniProtKB-UniRule"/>
</dbReference>
<dbReference type="Pfam" id="PF01202">
    <property type="entry name" value="SKI"/>
    <property type="match status" value="1"/>
</dbReference>
<accession>A0AA49Q5V0</accession>
<comment type="pathway">
    <text evidence="7">Metabolic intermediate biosynthesis; chorismate biosynthesis; chorismate from D-erythrose 4-phosphate and phosphoenolpyruvate: step 5/7.</text>
</comment>
<keyword evidence="7" id="KW-0460">Magnesium</keyword>
<dbReference type="InterPro" id="IPR000623">
    <property type="entry name" value="Shikimate_kinase/TSH1"/>
</dbReference>
<protein>
    <recommendedName>
        <fullName evidence="7">Shikimate kinase</fullName>
        <shortName evidence="7">SK</shortName>
        <ecNumber evidence="7">2.7.1.71</ecNumber>
    </recommendedName>
</protein>
<dbReference type="EMBL" id="CP130613">
    <property type="protein sequence ID" value="WKW15940.1"/>
    <property type="molecule type" value="Genomic_DNA"/>
</dbReference>
<dbReference type="EMBL" id="CP130612">
    <property type="protein sequence ID" value="WKW13034.1"/>
    <property type="molecule type" value="Genomic_DNA"/>
</dbReference>
<keyword evidence="3 7" id="KW-0547">Nucleotide-binding</keyword>
<feature type="binding site" evidence="7">
    <location>
        <position position="147"/>
    </location>
    <ligand>
        <name>substrate</name>
    </ligand>
</feature>
<dbReference type="RefSeq" id="WP_367885897.1">
    <property type="nucleotide sequence ID" value="NZ_CP130612.1"/>
</dbReference>
<comment type="subunit">
    <text evidence="7">Monomer.</text>
</comment>
<dbReference type="Gene3D" id="3.40.50.300">
    <property type="entry name" value="P-loop containing nucleotide triphosphate hydrolases"/>
    <property type="match status" value="1"/>
</dbReference>
<keyword evidence="6 7" id="KW-0057">Aromatic amino acid biosynthesis</keyword>
<comment type="caution">
    <text evidence="7">Lacks conserved residue(s) required for the propagation of feature annotation.</text>
</comment>
<keyword evidence="10" id="KW-1185">Reference proteome</keyword>
<dbReference type="SUPFAM" id="SSF52540">
    <property type="entry name" value="P-loop containing nucleoside triphosphate hydrolases"/>
    <property type="match status" value="1"/>
</dbReference>
<keyword evidence="7" id="KW-0963">Cytoplasm</keyword>
<dbReference type="GO" id="GO:0005829">
    <property type="term" value="C:cytosol"/>
    <property type="evidence" value="ECO:0007669"/>
    <property type="project" value="TreeGrafter"/>
</dbReference>
<evidence type="ECO:0000256" key="6">
    <source>
        <dbReference type="ARBA" id="ARBA00023141"/>
    </source>
</evidence>
<dbReference type="EC" id="2.7.1.71" evidence="7"/>
<feature type="binding site" evidence="7">
    <location>
        <position position="19"/>
    </location>
    <ligand>
        <name>Mg(2+)</name>
        <dbReference type="ChEBI" id="CHEBI:18420"/>
    </ligand>
</feature>
<reference evidence="9" key="1">
    <citation type="submission" date="2023-07" db="EMBL/GenBank/DDBJ databases">
        <authorList>
            <person name="Haufschild T."/>
            <person name="Kallscheuer N."/>
            <person name="Hammer J."/>
            <person name="Kohn T."/>
            <person name="Kabuu M."/>
            <person name="Jogler M."/>
            <person name="Wohfarth N."/>
            <person name="Heuer A."/>
            <person name="Rohde M."/>
            <person name="van Teeseling M.C.F."/>
            <person name="Jogler C."/>
        </authorList>
    </citation>
    <scope>NUCLEOTIDE SEQUENCE</scope>
    <source>
        <strain evidence="8">Strain 138</strain>
        <strain evidence="9">Strain 318</strain>
    </source>
</reference>
<comment type="similarity">
    <text evidence="7">Belongs to the shikimate kinase family.</text>
</comment>
<organism evidence="9 10">
    <name type="scientific">Pseudogemmatithrix spongiicola</name>
    <dbReference type="NCBI Taxonomy" id="3062599"/>
    <lineage>
        <taxon>Bacteria</taxon>
        <taxon>Pseudomonadati</taxon>
        <taxon>Gemmatimonadota</taxon>
        <taxon>Gemmatimonadia</taxon>
        <taxon>Gemmatimonadales</taxon>
        <taxon>Gemmatimonadaceae</taxon>
        <taxon>Pseudogemmatithrix</taxon>
    </lineage>
</organism>
<dbReference type="GO" id="GO:0008652">
    <property type="term" value="P:amino acid biosynthetic process"/>
    <property type="evidence" value="ECO:0007669"/>
    <property type="project" value="UniProtKB-KW"/>
</dbReference>
<proteinExistence type="inferred from homology"/>
<evidence type="ECO:0000256" key="7">
    <source>
        <dbReference type="HAMAP-Rule" id="MF_00109"/>
    </source>
</evidence>
<dbReference type="GO" id="GO:0004765">
    <property type="term" value="F:shikimate kinase activity"/>
    <property type="evidence" value="ECO:0007669"/>
    <property type="project" value="UniProtKB-UniRule"/>
</dbReference>
<gene>
    <name evidence="7" type="primary">aroK</name>
    <name evidence="8" type="ORF">Strain138_002348</name>
    <name evidence="9" type="ORF">Strain318_002347</name>
</gene>
<keyword evidence="7" id="KW-0479">Metal-binding</keyword>